<dbReference type="Proteomes" id="UP000654075">
    <property type="component" value="Unassembled WGS sequence"/>
</dbReference>
<dbReference type="AlphaFoldDB" id="A0A813D7Y4"/>
<reference evidence="2" key="1">
    <citation type="submission" date="2021-02" db="EMBL/GenBank/DDBJ databases">
        <authorList>
            <person name="Dougan E. K."/>
            <person name="Rhodes N."/>
            <person name="Thang M."/>
            <person name="Chan C."/>
        </authorList>
    </citation>
    <scope>NUCLEOTIDE SEQUENCE</scope>
</reference>
<accession>A0A813D7Y4</accession>
<sequence length="60" mass="6686">DTQVRLILYIAGGVVGFGILLVVLRVLLRLVVEARERAKQARIEELQAAKQAPKTKAKFK</sequence>
<keyword evidence="3" id="KW-1185">Reference proteome</keyword>
<feature type="non-terminal residue" evidence="2">
    <location>
        <position position="60"/>
    </location>
</feature>
<evidence type="ECO:0000313" key="3">
    <source>
        <dbReference type="Proteomes" id="UP000654075"/>
    </source>
</evidence>
<feature type="transmembrane region" description="Helical" evidence="1">
    <location>
        <begin position="6"/>
        <end position="28"/>
    </location>
</feature>
<name>A0A813D7Y4_POLGL</name>
<proteinExistence type="predicted"/>
<evidence type="ECO:0000256" key="1">
    <source>
        <dbReference type="SAM" id="Phobius"/>
    </source>
</evidence>
<dbReference type="EMBL" id="CAJNNV010000430">
    <property type="protein sequence ID" value="CAE8582586.1"/>
    <property type="molecule type" value="Genomic_DNA"/>
</dbReference>
<keyword evidence="1" id="KW-0472">Membrane</keyword>
<comment type="caution">
    <text evidence="2">The sequence shown here is derived from an EMBL/GenBank/DDBJ whole genome shotgun (WGS) entry which is preliminary data.</text>
</comment>
<keyword evidence="1" id="KW-0812">Transmembrane</keyword>
<feature type="non-terminal residue" evidence="2">
    <location>
        <position position="1"/>
    </location>
</feature>
<gene>
    <name evidence="2" type="ORF">PGLA1383_LOCUS1583</name>
</gene>
<protein>
    <submittedName>
        <fullName evidence="2">Uncharacterized protein</fullName>
    </submittedName>
</protein>
<evidence type="ECO:0000313" key="2">
    <source>
        <dbReference type="EMBL" id="CAE8582586.1"/>
    </source>
</evidence>
<keyword evidence="1" id="KW-1133">Transmembrane helix</keyword>
<organism evidence="2 3">
    <name type="scientific">Polarella glacialis</name>
    <name type="common">Dinoflagellate</name>
    <dbReference type="NCBI Taxonomy" id="89957"/>
    <lineage>
        <taxon>Eukaryota</taxon>
        <taxon>Sar</taxon>
        <taxon>Alveolata</taxon>
        <taxon>Dinophyceae</taxon>
        <taxon>Suessiales</taxon>
        <taxon>Suessiaceae</taxon>
        <taxon>Polarella</taxon>
    </lineage>
</organism>